<feature type="compositionally biased region" description="Polar residues" evidence="1">
    <location>
        <begin position="112"/>
        <end position="122"/>
    </location>
</feature>
<reference evidence="2" key="1">
    <citation type="submission" date="2016-06" db="EMBL/GenBank/DDBJ databases">
        <authorList>
            <person name="Cuomo C."/>
            <person name="Litvintseva A."/>
            <person name="Heitman J."/>
            <person name="Chen Y."/>
            <person name="Sun S."/>
            <person name="Springer D."/>
            <person name="Dromer F."/>
            <person name="Young S."/>
            <person name="Zeng Q."/>
            <person name="Chapman S."/>
            <person name="Gujja S."/>
            <person name="Saif S."/>
            <person name="Birren B."/>
        </authorList>
    </citation>
    <scope>NUCLEOTIDE SEQUENCE</scope>
    <source>
        <strain evidence="2">CBS 7841</strain>
    </source>
</reference>
<accession>A0AAJ8LXL3</accession>
<feature type="region of interest" description="Disordered" evidence="1">
    <location>
        <begin position="21"/>
        <end position="47"/>
    </location>
</feature>
<evidence type="ECO:0000313" key="3">
    <source>
        <dbReference type="Proteomes" id="UP000094043"/>
    </source>
</evidence>
<reference evidence="2" key="2">
    <citation type="journal article" date="2022" name="Elife">
        <title>Obligate sexual reproduction of a homothallic fungus closely related to the Cryptococcus pathogenic species complex.</title>
        <authorList>
            <person name="Passer A.R."/>
            <person name="Clancey S.A."/>
            <person name="Shea T."/>
            <person name="David-Palma M."/>
            <person name="Averette A.F."/>
            <person name="Boekhout T."/>
            <person name="Porcel B.M."/>
            <person name="Nowrousian M."/>
            <person name="Cuomo C.A."/>
            <person name="Sun S."/>
            <person name="Heitman J."/>
            <person name="Coelho M.A."/>
        </authorList>
    </citation>
    <scope>NUCLEOTIDE SEQUENCE</scope>
    <source>
        <strain evidence="2">CBS 7841</strain>
    </source>
</reference>
<feature type="compositionally biased region" description="Basic residues" evidence="1">
    <location>
        <begin position="67"/>
        <end position="87"/>
    </location>
</feature>
<feature type="compositionally biased region" description="Polar residues" evidence="1">
    <location>
        <begin position="317"/>
        <end position="328"/>
    </location>
</feature>
<dbReference type="RefSeq" id="XP_066066185.1">
    <property type="nucleotide sequence ID" value="XM_066210088.1"/>
</dbReference>
<name>A0AAJ8LXL3_9TREE</name>
<proteinExistence type="predicted"/>
<feature type="region of interest" description="Disordered" evidence="1">
    <location>
        <begin position="281"/>
        <end position="373"/>
    </location>
</feature>
<gene>
    <name evidence="2" type="ORF">L203_100631</name>
</gene>
<dbReference type="EMBL" id="CP143784">
    <property type="protein sequence ID" value="WVN85485.1"/>
    <property type="molecule type" value="Genomic_DNA"/>
</dbReference>
<dbReference type="GeneID" id="91084846"/>
<evidence type="ECO:0000256" key="1">
    <source>
        <dbReference type="SAM" id="MobiDB-lite"/>
    </source>
</evidence>
<evidence type="ECO:0000313" key="2">
    <source>
        <dbReference type="EMBL" id="WVN85485.1"/>
    </source>
</evidence>
<organism evidence="2 3">
    <name type="scientific">Cryptococcus depauperatus CBS 7841</name>
    <dbReference type="NCBI Taxonomy" id="1295531"/>
    <lineage>
        <taxon>Eukaryota</taxon>
        <taxon>Fungi</taxon>
        <taxon>Dikarya</taxon>
        <taxon>Basidiomycota</taxon>
        <taxon>Agaricomycotina</taxon>
        <taxon>Tremellomycetes</taxon>
        <taxon>Tremellales</taxon>
        <taxon>Cryptococcaceae</taxon>
        <taxon>Cryptococcus</taxon>
    </lineage>
</organism>
<feature type="region of interest" description="Disordered" evidence="1">
    <location>
        <begin position="67"/>
        <end position="134"/>
    </location>
</feature>
<dbReference type="Proteomes" id="UP000094043">
    <property type="component" value="Chromosome 1"/>
</dbReference>
<feature type="compositionally biased region" description="Polar residues" evidence="1">
    <location>
        <begin position="21"/>
        <end position="39"/>
    </location>
</feature>
<feature type="region of interest" description="Disordered" evidence="1">
    <location>
        <begin position="203"/>
        <end position="268"/>
    </location>
</feature>
<dbReference type="KEGG" id="cdep:91084846"/>
<keyword evidence="3" id="KW-1185">Reference proteome</keyword>
<protein>
    <submittedName>
        <fullName evidence="2">Uncharacterized protein</fullName>
    </submittedName>
</protein>
<sequence>MMDNKKAQFLPWLIEHLNGQGTASINPTNGPSQNSSRWSSPIGGLRKPTIPERLAALNTEGTKIYNRRKPKQLHKSRLKSQGRHPIRSRQALRSFMSGRTPQQDVRRIGFGLNSQSGGSFMSRQPGPNLRSSRRHPYLLGPSRQYSSHPMSRPSISERIPRRYVHRTGFGLNSRPPDSFMSRQLWPNLHLPRRHPYSLGLSGQYSSHPMSRPSMSERTTQQSVHRIGSGLNSQSGGSFMFEQPWSNRRSSRQHPYPPNQFPQTSSHSKFRRPMFRHASQHVPSAGFGLNSRPPDSFMSRPPGPHLYSSRCSDPPSPSEQNSFVPTSRPSMFKVPVTGSRLSRKSESHPKLKSCLREPGASPPKPKRNVSFVDP</sequence>
<dbReference type="AlphaFoldDB" id="A0AAJ8LXL3"/>
<feature type="compositionally biased region" description="Polar residues" evidence="1">
    <location>
        <begin position="203"/>
        <end position="236"/>
    </location>
</feature>
<reference evidence="2" key="3">
    <citation type="submission" date="2024-01" db="EMBL/GenBank/DDBJ databases">
        <authorList>
            <person name="Coelho M.A."/>
            <person name="David-Palma M."/>
            <person name="Shea T."/>
            <person name="Sun S."/>
            <person name="Cuomo C.A."/>
            <person name="Heitman J."/>
        </authorList>
    </citation>
    <scope>NUCLEOTIDE SEQUENCE</scope>
    <source>
        <strain evidence="2">CBS 7841</strain>
    </source>
</reference>